<reference evidence="2" key="1">
    <citation type="submission" date="2014-04" db="EMBL/GenBank/DDBJ databases">
        <title>Evolutionary Origins and Diversification of the Mycorrhizal Mutualists.</title>
        <authorList>
            <consortium name="DOE Joint Genome Institute"/>
            <consortium name="Mycorrhizal Genomics Consortium"/>
            <person name="Kohler A."/>
            <person name="Kuo A."/>
            <person name="Nagy L.G."/>
            <person name="Floudas D."/>
            <person name="Copeland A."/>
            <person name="Barry K.W."/>
            <person name="Cichocki N."/>
            <person name="Veneault-Fourrey C."/>
            <person name="LaButti K."/>
            <person name="Lindquist E.A."/>
            <person name="Lipzen A."/>
            <person name="Lundell T."/>
            <person name="Morin E."/>
            <person name="Murat C."/>
            <person name="Riley R."/>
            <person name="Ohm R."/>
            <person name="Sun H."/>
            <person name="Tunlid A."/>
            <person name="Henrissat B."/>
            <person name="Grigoriev I.V."/>
            <person name="Hibbett D.S."/>
            <person name="Martin F."/>
        </authorList>
    </citation>
    <scope>NUCLEOTIDE SEQUENCE [LARGE SCALE GENOMIC DNA]</scope>
    <source>
        <strain evidence="2">FD-334 SS-4</strain>
    </source>
</reference>
<evidence type="ECO:0000313" key="2">
    <source>
        <dbReference type="Proteomes" id="UP000054270"/>
    </source>
</evidence>
<accession>A0A0D2NQB4</accession>
<name>A0A0D2NQB4_HYPSF</name>
<keyword evidence="2" id="KW-1185">Reference proteome</keyword>
<organism evidence="1 2">
    <name type="scientific">Hypholoma sublateritium (strain FD-334 SS-4)</name>
    <dbReference type="NCBI Taxonomy" id="945553"/>
    <lineage>
        <taxon>Eukaryota</taxon>
        <taxon>Fungi</taxon>
        <taxon>Dikarya</taxon>
        <taxon>Basidiomycota</taxon>
        <taxon>Agaricomycotina</taxon>
        <taxon>Agaricomycetes</taxon>
        <taxon>Agaricomycetidae</taxon>
        <taxon>Agaricales</taxon>
        <taxon>Agaricineae</taxon>
        <taxon>Strophariaceae</taxon>
        <taxon>Hypholoma</taxon>
    </lineage>
</organism>
<dbReference type="EMBL" id="KN817582">
    <property type="protein sequence ID" value="KJA18971.1"/>
    <property type="molecule type" value="Genomic_DNA"/>
</dbReference>
<dbReference type="AlphaFoldDB" id="A0A0D2NQB4"/>
<gene>
    <name evidence="1" type="ORF">HYPSUDRAFT_908554</name>
</gene>
<proteinExistence type="predicted"/>
<sequence length="121" mass="13350">MLLIESTWASCAIASSPLAPTSPALSAAGHLPTSMKQRPHVALAASTFVLAMFVHAPFARFPLRSVSSDLEFYHHQRYERPHLASSSLQIQTPRKLPACCCPSRRIHRPRLALPRRLATLA</sequence>
<dbReference type="Proteomes" id="UP000054270">
    <property type="component" value="Unassembled WGS sequence"/>
</dbReference>
<protein>
    <submittedName>
        <fullName evidence="1">Uncharacterized protein</fullName>
    </submittedName>
</protein>
<evidence type="ECO:0000313" key="1">
    <source>
        <dbReference type="EMBL" id="KJA18971.1"/>
    </source>
</evidence>